<keyword evidence="3" id="KW-1185">Reference proteome</keyword>
<dbReference type="Proteomes" id="UP000297972">
    <property type="component" value="Unassembled WGS sequence"/>
</dbReference>
<evidence type="ECO:0000313" key="2">
    <source>
        <dbReference type="EMBL" id="TGN68026.1"/>
    </source>
</evidence>
<protein>
    <submittedName>
        <fullName evidence="2">Polysaccharide pyruvyl transferase family protein</fullName>
    </submittedName>
</protein>
<feature type="domain" description="Polysaccharide pyruvyl transferase" evidence="1">
    <location>
        <begin position="82"/>
        <end position="307"/>
    </location>
</feature>
<dbReference type="OrthoDB" id="9767435at2"/>
<dbReference type="Pfam" id="PF04230">
    <property type="entry name" value="PS_pyruv_trans"/>
    <property type="match status" value="1"/>
</dbReference>
<accession>A0A4Z1CS49</accession>
<dbReference type="EMBL" id="SRPG01000015">
    <property type="protein sequence ID" value="TGN68026.1"/>
    <property type="molecule type" value="Genomic_DNA"/>
</dbReference>
<gene>
    <name evidence="2" type="ORF">E4L95_02945</name>
</gene>
<dbReference type="AlphaFoldDB" id="A0A4Z1CS49"/>
<evidence type="ECO:0000259" key="1">
    <source>
        <dbReference type="Pfam" id="PF04230"/>
    </source>
</evidence>
<comment type="caution">
    <text evidence="2">The sequence shown here is derived from an EMBL/GenBank/DDBJ whole genome shotgun (WGS) entry which is preliminary data.</text>
</comment>
<sequence length="378" mass="41079">MTPFIVGLRSSVRDMAFLGTKTLYNRVGHNTGNLAFHAAIDAHLGGNLPSVGWDAPAELINSMGAIGVVPAANQVGAHADYGGLARTFEELKCRLVMIGLGAQTGVDGSIPQVPEGTQAWVRQVASRGIPGTPNISVRGPLTKKVLDHYGLGEQALVIGCPSLFINPDPHLGESIEKNRRLVKRIAVAGGHPQWKHLGKIEASLAAVVTATGGSYVGQSPESAIALTRGEAKVMSEEDVKSCRDYICPSMSIEEFIQWSERHCDVFFDIPGWMEHYRRFDLVIGTRIHGVMLALQAGIPGVCIAHDSRTLELCQTMMVPYVLARDVSGGISREHLSDIFQFNGKAFDENRRVLAKRYFSFLTSNDLKPVNWLGVIARI</sequence>
<dbReference type="GO" id="GO:0016740">
    <property type="term" value="F:transferase activity"/>
    <property type="evidence" value="ECO:0007669"/>
    <property type="project" value="UniProtKB-KW"/>
</dbReference>
<dbReference type="InterPro" id="IPR007345">
    <property type="entry name" value="Polysacch_pyruvyl_Trfase"/>
</dbReference>
<proteinExistence type="predicted"/>
<organism evidence="2 3">
    <name type="scientific">Paracoccus liaowanqingii</name>
    <dbReference type="NCBI Taxonomy" id="2560053"/>
    <lineage>
        <taxon>Bacteria</taxon>
        <taxon>Pseudomonadati</taxon>
        <taxon>Pseudomonadota</taxon>
        <taxon>Alphaproteobacteria</taxon>
        <taxon>Rhodobacterales</taxon>
        <taxon>Paracoccaceae</taxon>
        <taxon>Paracoccus</taxon>
    </lineage>
</organism>
<keyword evidence="2" id="KW-0808">Transferase</keyword>
<dbReference type="RefSeq" id="WP_135816318.1">
    <property type="nucleotide sequence ID" value="NZ_SRPG01000015.1"/>
</dbReference>
<evidence type="ECO:0000313" key="3">
    <source>
        <dbReference type="Proteomes" id="UP000297972"/>
    </source>
</evidence>
<name>A0A4Z1CS49_9RHOB</name>
<reference evidence="2 3" key="1">
    <citation type="submission" date="2019-03" db="EMBL/GenBank/DDBJ databases">
        <authorList>
            <person name="Li J."/>
        </authorList>
    </citation>
    <scope>NUCLEOTIDE SEQUENCE [LARGE SCALE GENOMIC DNA]</scope>
    <source>
        <strain evidence="2 3">3058</strain>
    </source>
</reference>